<dbReference type="PANTHER" id="PTHR31315:SF1">
    <property type="entry name" value="PROTEIN SIP5"/>
    <property type="match status" value="1"/>
</dbReference>
<feature type="compositionally biased region" description="Polar residues" evidence="2">
    <location>
        <begin position="632"/>
        <end position="645"/>
    </location>
</feature>
<protein>
    <recommendedName>
        <fullName evidence="5">Protein SIP5</fullName>
    </recommendedName>
</protein>
<gene>
    <name evidence="3" type="ORF">BU23DRAFT_655308</name>
</gene>
<reference evidence="3" key="1">
    <citation type="journal article" date="2020" name="Stud. Mycol.">
        <title>101 Dothideomycetes genomes: a test case for predicting lifestyles and emergence of pathogens.</title>
        <authorList>
            <person name="Haridas S."/>
            <person name="Albert R."/>
            <person name="Binder M."/>
            <person name="Bloem J."/>
            <person name="Labutti K."/>
            <person name="Salamov A."/>
            <person name="Andreopoulos B."/>
            <person name="Baker S."/>
            <person name="Barry K."/>
            <person name="Bills G."/>
            <person name="Bluhm B."/>
            <person name="Cannon C."/>
            <person name="Castanera R."/>
            <person name="Culley D."/>
            <person name="Daum C."/>
            <person name="Ezra D."/>
            <person name="Gonzalez J."/>
            <person name="Henrissat B."/>
            <person name="Kuo A."/>
            <person name="Liang C."/>
            <person name="Lipzen A."/>
            <person name="Lutzoni F."/>
            <person name="Magnuson J."/>
            <person name="Mondo S."/>
            <person name="Nolan M."/>
            <person name="Ohm R."/>
            <person name="Pangilinan J."/>
            <person name="Park H.-J."/>
            <person name="Ramirez L."/>
            <person name="Alfaro M."/>
            <person name="Sun H."/>
            <person name="Tritt A."/>
            <person name="Yoshinaga Y."/>
            <person name="Zwiers L.-H."/>
            <person name="Turgeon B."/>
            <person name="Goodwin S."/>
            <person name="Spatafora J."/>
            <person name="Crous P."/>
            <person name="Grigoriev I."/>
        </authorList>
    </citation>
    <scope>NUCLEOTIDE SEQUENCE</scope>
    <source>
        <strain evidence="3">CBS 107.79</strain>
    </source>
</reference>
<feature type="compositionally biased region" description="Polar residues" evidence="2">
    <location>
        <begin position="261"/>
        <end position="275"/>
    </location>
</feature>
<dbReference type="CDD" id="cd24139">
    <property type="entry name" value="SIP5-like"/>
    <property type="match status" value="1"/>
</dbReference>
<feature type="compositionally biased region" description="Low complexity" evidence="2">
    <location>
        <begin position="689"/>
        <end position="701"/>
    </location>
</feature>
<feature type="compositionally biased region" description="Polar residues" evidence="2">
    <location>
        <begin position="185"/>
        <end position="199"/>
    </location>
</feature>
<organism evidence="3 4">
    <name type="scientific">Bimuria novae-zelandiae CBS 107.79</name>
    <dbReference type="NCBI Taxonomy" id="1447943"/>
    <lineage>
        <taxon>Eukaryota</taxon>
        <taxon>Fungi</taxon>
        <taxon>Dikarya</taxon>
        <taxon>Ascomycota</taxon>
        <taxon>Pezizomycotina</taxon>
        <taxon>Dothideomycetes</taxon>
        <taxon>Pleosporomycetidae</taxon>
        <taxon>Pleosporales</taxon>
        <taxon>Massarineae</taxon>
        <taxon>Didymosphaeriaceae</taxon>
        <taxon>Bimuria</taxon>
    </lineage>
</organism>
<dbReference type="GO" id="GO:0005737">
    <property type="term" value="C:cytoplasm"/>
    <property type="evidence" value="ECO:0007669"/>
    <property type="project" value="TreeGrafter"/>
</dbReference>
<evidence type="ECO:0000313" key="4">
    <source>
        <dbReference type="Proteomes" id="UP000800036"/>
    </source>
</evidence>
<feature type="compositionally biased region" description="Polar residues" evidence="2">
    <location>
        <begin position="518"/>
        <end position="535"/>
    </location>
</feature>
<feature type="compositionally biased region" description="Polar residues" evidence="2">
    <location>
        <begin position="654"/>
        <end position="674"/>
    </location>
</feature>
<feature type="region of interest" description="Disordered" evidence="2">
    <location>
        <begin position="1"/>
        <end position="107"/>
    </location>
</feature>
<dbReference type="InterPro" id="IPR039301">
    <property type="entry name" value="Sip5/DA2"/>
</dbReference>
<evidence type="ECO:0000313" key="3">
    <source>
        <dbReference type="EMBL" id="KAF1968840.1"/>
    </source>
</evidence>
<accession>A0A6A5UWN1</accession>
<sequence>MGNSQAKESRPGSSWGQGRPSNSRQPSSPTASGPEESSRHGRSGSGVYGNARNGRGSRPDLSFLGIGNSSERDPALEPRRETKAEREARKLEKERQQRAQDRERSIKEEGVDGGFLVTLGTYTGPEDFSKPVVRQLQIERRLAPFWKGLDDHEDTWTEHQLVAVVNGKPLPAADEIPEEEPPRPNNLSTEWNPRSSNQNINSLTVPMGARTMSQNSDRSTNLTASHPAFSLPSPTSPISHSSPSSTPFFRGRAKTLAALTTGSRNASQTEMTPQEAQLPKDPYVNGQRIEVFLYKDASECPICFLYYPPYLNKTRCCDQSICSECFVQIKRPDPHPPEHHGDSNDAGSPPPEPQEDGMLVSEPACCPFCVQPEFGITYEPPPFRRGLVYASSNQNPLGKAASAMSSTSSLNSQGLTSPGRRRAGSLAATDASVITTDRVRPDWAKKLADARAHALRRAAAATALHNAAYMMGNIQSDSRGFTLGRRRRTMFGNDSASSSGVGTPRGDVGALLAAAAAQGSSSRNEGQSDLTSNRQSSRRGNRLEDLEDLMMMEAIRLSLAAEEERKKKEEKEAAKEAKKEEKKKAKEVKKAEKAARKSGFFLSPSQDDLPGGSSSATGKGKGVDRSGFNAMSEPTSTLDASSSRDASQKHLEQSRSTLNTSLQREVSGTGTSPSLDPFGREQSPHRSALRNLSNASSSASSFDESLPGSLQNDSPGNFGASTSSFGPSPNASGVSLGGADDTPPQGTSGTEPMFNFRSLAEVITKEEDKSSDNPQHIENVAEGTFATPSANDASSAPADGRRTPPPPKIAVDPSQAPILPELEPMSPLDASVATLRPDEASRPADDDDDDEIEPAPRVEAVPRDSTELGHKHIGNVSMVDRIGHHQHTQ</sequence>
<dbReference type="OrthoDB" id="21471at2759"/>
<feature type="compositionally biased region" description="Basic and acidic residues" evidence="2">
    <location>
        <begin position="854"/>
        <end position="870"/>
    </location>
</feature>
<feature type="compositionally biased region" description="Basic and acidic residues" evidence="2">
    <location>
        <begin position="570"/>
        <end position="595"/>
    </location>
</feature>
<evidence type="ECO:0000256" key="2">
    <source>
        <dbReference type="SAM" id="MobiDB-lite"/>
    </source>
</evidence>
<keyword evidence="4" id="KW-1185">Reference proteome</keyword>
<proteinExistence type="inferred from homology"/>
<feature type="region of interest" description="Disordered" evidence="2">
    <location>
        <begin position="211"/>
        <end position="249"/>
    </location>
</feature>
<evidence type="ECO:0008006" key="5">
    <source>
        <dbReference type="Google" id="ProtNLM"/>
    </source>
</evidence>
<dbReference type="PANTHER" id="PTHR31315">
    <property type="entry name" value="PROTEIN SIP5"/>
    <property type="match status" value="1"/>
</dbReference>
<feature type="compositionally biased region" description="Low complexity" evidence="2">
    <location>
        <begin position="230"/>
        <end position="247"/>
    </location>
</feature>
<feature type="compositionally biased region" description="Polar residues" evidence="2">
    <location>
        <begin position="211"/>
        <end position="224"/>
    </location>
</feature>
<comment type="similarity">
    <text evidence="1">Belongs to the SIP5 family.</text>
</comment>
<dbReference type="EMBL" id="ML976716">
    <property type="protein sequence ID" value="KAF1968840.1"/>
    <property type="molecule type" value="Genomic_DNA"/>
</dbReference>
<feature type="region of interest" description="Disordered" evidence="2">
    <location>
        <begin position="172"/>
        <end position="199"/>
    </location>
</feature>
<feature type="compositionally biased region" description="Basic and acidic residues" evidence="2">
    <location>
        <begin position="70"/>
        <end position="107"/>
    </location>
</feature>
<feature type="compositionally biased region" description="Polar residues" evidence="2">
    <location>
        <begin position="1"/>
        <end position="31"/>
    </location>
</feature>
<feature type="region of interest" description="Disordered" evidence="2">
    <location>
        <begin position="514"/>
        <end position="546"/>
    </location>
</feature>
<dbReference type="AlphaFoldDB" id="A0A6A5UWN1"/>
<feature type="compositionally biased region" description="Basic and acidic residues" evidence="2">
    <location>
        <begin position="333"/>
        <end position="343"/>
    </location>
</feature>
<feature type="region of interest" description="Disordered" evidence="2">
    <location>
        <begin position="333"/>
        <end position="357"/>
    </location>
</feature>
<feature type="region of interest" description="Disordered" evidence="2">
    <location>
        <begin position="570"/>
        <end position="889"/>
    </location>
</feature>
<feature type="region of interest" description="Disordered" evidence="2">
    <location>
        <begin position="261"/>
        <end position="280"/>
    </location>
</feature>
<feature type="compositionally biased region" description="Polar residues" evidence="2">
    <location>
        <begin position="708"/>
        <end position="733"/>
    </location>
</feature>
<name>A0A6A5UWN1_9PLEO</name>
<feature type="compositionally biased region" description="Low complexity" evidence="2">
    <location>
        <begin position="786"/>
        <end position="798"/>
    </location>
</feature>
<evidence type="ECO:0000256" key="1">
    <source>
        <dbReference type="ARBA" id="ARBA00010402"/>
    </source>
</evidence>
<feature type="compositionally biased region" description="Low complexity" evidence="2">
    <location>
        <begin position="400"/>
        <end position="412"/>
    </location>
</feature>
<feature type="region of interest" description="Disordered" evidence="2">
    <location>
        <begin position="398"/>
        <end position="428"/>
    </location>
</feature>
<dbReference type="Proteomes" id="UP000800036">
    <property type="component" value="Unassembled WGS sequence"/>
</dbReference>